<evidence type="ECO:0000256" key="7">
    <source>
        <dbReference type="PROSITE-ProRule" id="PRU00433"/>
    </source>
</evidence>
<evidence type="ECO:0000256" key="6">
    <source>
        <dbReference type="ARBA" id="ARBA00023004"/>
    </source>
</evidence>
<gene>
    <name evidence="9" type="ORF">ACFSTE_19995</name>
</gene>
<dbReference type="RefSeq" id="WP_378255344.1">
    <property type="nucleotide sequence ID" value="NZ_JBHSJV010000001.1"/>
</dbReference>
<evidence type="ECO:0000256" key="3">
    <source>
        <dbReference type="ARBA" id="ARBA00022723"/>
    </source>
</evidence>
<dbReference type="InterPro" id="IPR036909">
    <property type="entry name" value="Cyt_c-like_dom_sf"/>
</dbReference>
<dbReference type="InterPro" id="IPR051395">
    <property type="entry name" value="Cytochrome_c_Peroxidase/MauG"/>
</dbReference>
<feature type="domain" description="Cytochrome c" evidence="8">
    <location>
        <begin position="431"/>
        <end position="573"/>
    </location>
</feature>
<evidence type="ECO:0000256" key="5">
    <source>
        <dbReference type="ARBA" id="ARBA00023002"/>
    </source>
</evidence>
<organism evidence="9 10">
    <name type="scientific">Aquimarina hainanensis</name>
    <dbReference type="NCBI Taxonomy" id="1578017"/>
    <lineage>
        <taxon>Bacteria</taxon>
        <taxon>Pseudomonadati</taxon>
        <taxon>Bacteroidota</taxon>
        <taxon>Flavobacteriia</taxon>
        <taxon>Flavobacteriales</taxon>
        <taxon>Flavobacteriaceae</taxon>
        <taxon>Aquimarina</taxon>
    </lineage>
</organism>
<keyword evidence="2 7" id="KW-0349">Heme</keyword>
<comment type="caution">
    <text evidence="9">The sequence shown here is derived from an EMBL/GenBank/DDBJ whole genome shotgun (WGS) entry which is preliminary data.</text>
</comment>
<dbReference type="EMBL" id="JBHULX010000039">
    <property type="protein sequence ID" value="MFD2593131.1"/>
    <property type="molecule type" value="Genomic_DNA"/>
</dbReference>
<sequence>MFLTACKQSPEKTEAIPPEVLSKNKFTRDITLAIQYLDSIIIDSTNAKKHFLTSRKYFKYMEPLLASLDEENYNFLNQPNILKIEEEDYTDIKIKSPGGYQVIEETLFADTLIPDAITRHTTLAKNRLKLVKKNISFKHIKPYHFLWMFRKGIHRVALTGITGFDSPVLENSLFDAQSVYTSLKEYLSFYKTEFQEIQLYQAWNREIDQTILSLQGDFNDFDRYHFIKNHTHPQMELWKNTVTDWHVTFPFELAIKNEATSLFSNSTFNTNYFSDRNSGAITKEKIALGKKLFNDTNLSANQKISCATCHLKEKGFTDGLKTPKGLTRNSPTLLYASLQKAFFYDKRAGSLEGQIVSVVNNKNEFHTNLLALETVIKTDSSYRKQFADAYSGQDISEKQIRNAIANYIRSLTPFNSKFDNNINGLENTLTASEINGFNLFNGKAKCATCHFPPLFNGTVPPNYKESEIELLGVPSTNDTINAMISDDLGRYYVYKTPERKHFFKTSTVRNVSKTAPYMHNGVYTTLEEVIDFYNRGGGSGIGIHQEYQTLPSDPLHLNQQEINDLIAFMNALEDY</sequence>
<keyword evidence="5" id="KW-0560">Oxidoreductase</keyword>
<dbReference type="PANTHER" id="PTHR30600">
    <property type="entry name" value="CYTOCHROME C PEROXIDASE-RELATED"/>
    <property type="match status" value="1"/>
</dbReference>
<dbReference type="InterPro" id="IPR009056">
    <property type="entry name" value="Cyt_c-like_dom"/>
</dbReference>
<reference evidence="10" key="1">
    <citation type="journal article" date="2019" name="Int. J. Syst. Evol. Microbiol.">
        <title>The Global Catalogue of Microorganisms (GCM) 10K type strain sequencing project: providing services to taxonomists for standard genome sequencing and annotation.</title>
        <authorList>
            <consortium name="The Broad Institute Genomics Platform"/>
            <consortium name="The Broad Institute Genome Sequencing Center for Infectious Disease"/>
            <person name="Wu L."/>
            <person name="Ma J."/>
        </authorList>
    </citation>
    <scope>NUCLEOTIDE SEQUENCE [LARGE SCALE GENOMIC DNA]</scope>
    <source>
        <strain evidence="10">KCTC 42423</strain>
    </source>
</reference>
<evidence type="ECO:0000256" key="2">
    <source>
        <dbReference type="ARBA" id="ARBA00022617"/>
    </source>
</evidence>
<comment type="subcellular location">
    <subcellularLocation>
        <location evidence="1">Cell envelope</location>
    </subcellularLocation>
</comment>
<keyword evidence="10" id="KW-1185">Reference proteome</keyword>
<dbReference type="InterPro" id="IPR038352">
    <property type="entry name" value="Imelysin_sf"/>
</dbReference>
<keyword evidence="3 7" id="KW-0479">Metal-binding</keyword>
<dbReference type="Gene3D" id="1.10.760.10">
    <property type="entry name" value="Cytochrome c-like domain"/>
    <property type="match status" value="2"/>
</dbReference>
<dbReference type="PANTHER" id="PTHR30600:SF10">
    <property type="entry name" value="BLL6722 PROTEIN"/>
    <property type="match status" value="1"/>
</dbReference>
<dbReference type="Gene3D" id="1.20.1420.20">
    <property type="entry name" value="M75 peptidase, HXXE motif"/>
    <property type="match status" value="1"/>
</dbReference>
<evidence type="ECO:0000259" key="8">
    <source>
        <dbReference type="PROSITE" id="PS51007"/>
    </source>
</evidence>
<proteinExistence type="predicted"/>
<dbReference type="PROSITE" id="PS51007">
    <property type="entry name" value="CYTC"/>
    <property type="match status" value="2"/>
</dbReference>
<evidence type="ECO:0000313" key="10">
    <source>
        <dbReference type="Proteomes" id="UP001597459"/>
    </source>
</evidence>
<accession>A0ABW5NE49</accession>
<dbReference type="InterPro" id="IPR004852">
    <property type="entry name" value="Di-haem_cyt_c_peroxidsae"/>
</dbReference>
<dbReference type="Proteomes" id="UP001597459">
    <property type="component" value="Unassembled WGS sequence"/>
</dbReference>
<feature type="domain" description="Cytochrome c" evidence="8">
    <location>
        <begin position="284"/>
        <end position="412"/>
    </location>
</feature>
<evidence type="ECO:0000256" key="1">
    <source>
        <dbReference type="ARBA" id="ARBA00004196"/>
    </source>
</evidence>
<keyword evidence="4" id="KW-0732">Signal</keyword>
<keyword evidence="6 7" id="KW-0408">Iron</keyword>
<keyword evidence="9" id="KW-0575">Peroxidase</keyword>
<dbReference type="GO" id="GO:0004601">
    <property type="term" value="F:peroxidase activity"/>
    <property type="evidence" value="ECO:0007669"/>
    <property type="project" value="UniProtKB-KW"/>
</dbReference>
<evidence type="ECO:0000313" key="9">
    <source>
        <dbReference type="EMBL" id="MFD2593131.1"/>
    </source>
</evidence>
<protein>
    <submittedName>
        <fullName evidence="9">Cytochrome-c peroxidase</fullName>
    </submittedName>
</protein>
<name>A0ABW5NE49_9FLAO</name>
<dbReference type="SUPFAM" id="SSF46626">
    <property type="entry name" value="Cytochrome c"/>
    <property type="match status" value="2"/>
</dbReference>
<dbReference type="Pfam" id="PF03150">
    <property type="entry name" value="CCP_MauG"/>
    <property type="match status" value="1"/>
</dbReference>
<evidence type="ECO:0000256" key="4">
    <source>
        <dbReference type="ARBA" id="ARBA00022729"/>
    </source>
</evidence>